<accession>A0A7G1NZ85</accession>
<dbReference type="RefSeq" id="WP_190850358.1">
    <property type="nucleotide sequence ID" value="NZ_AP023440.1"/>
</dbReference>
<dbReference type="KEGG" id="sgm:GCM10017557_28310"/>
<name>A0A7G1NZ85_9ACTN</name>
<evidence type="ECO:0000313" key="1">
    <source>
        <dbReference type="EMBL" id="BCL27972.1"/>
    </source>
</evidence>
<dbReference type="EMBL" id="AP023440">
    <property type="protein sequence ID" value="BCL27972.1"/>
    <property type="molecule type" value="Genomic_DNA"/>
</dbReference>
<protein>
    <submittedName>
        <fullName evidence="1">Uncharacterized protein</fullName>
    </submittedName>
</protein>
<sequence>MNGITLSLRALHHGEKHFAGHLVTVAERHRTEHEIFYVATDLARWSREHVQRLADTGHHYGLNLDLGRAPGTSDPSGTGVLAVLREKAAEAMGRRPEPGLLLLRDLRELHLGATENSLYWEMLAQAAQAGKDDRLLALASSCHPRTLRQMRWSNTMIKNLSPQVLTSS</sequence>
<proteinExistence type="predicted"/>
<gene>
    <name evidence="1" type="ORF">GCM10017557_28310</name>
</gene>
<keyword evidence="2" id="KW-1185">Reference proteome</keyword>
<organism evidence="1 2">
    <name type="scientific">Streptomyces aurantiacus</name>
    <dbReference type="NCBI Taxonomy" id="47760"/>
    <lineage>
        <taxon>Bacteria</taxon>
        <taxon>Bacillati</taxon>
        <taxon>Actinomycetota</taxon>
        <taxon>Actinomycetes</taxon>
        <taxon>Kitasatosporales</taxon>
        <taxon>Streptomycetaceae</taxon>
        <taxon>Streptomyces</taxon>
        <taxon>Streptomyces aurantiacus group</taxon>
    </lineage>
</organism>
<reference evidence="1 2" key="1">
    <citation type="journal article" date="2014" name="Int. J. Syst. Evol. Microbiol.">
        <title>Complete genome sequence of Corynebacterium casei LMG S-19264T (=DSM 44701T), isolated from a smear-ripened cheese.</title>
        <authorList>
            <consortium name="US DOE Joint Genome Institute (JGI-PGF)"/>
            <person name="Walter F."/>
            <person name="Albersmeier A."/>
            <person name="Kalinowski J."/>
            <person name="Ruckert C."/>
        </authorList>
    </citation>
    <scope>NUCLEOTIDE SEQUENCE [LARGE SCALE GENOMIC DNA]</scope>
    <source>
        <strain evidence="1 2">JCM 4677</strain>
    </source>
</reference>
<dbReference type="Proteomes" id="UP000516444">
    <property type="component" value="Chromosome"/>
</dbReference>
<dbReference type="AlphaFoldDB" id="A0A7G1NZ85"/>
<evidence type="ECO:0000313" key="2">
    <source>
        <dbReference type="Proteomes" id="UP000516444"/>
    </source>
</evidence>